<keyword evidence="4" id="KW-1185">Reference proteome</keyword>
<keyword evidence="2" id="KW-1133">Transmembrane helix</keyword>
<dbReference type="Proteomes" id="UP001367030">
    <property type="component" value="Unassembled WGS sequence"/>
</dbReference>
<keyword evidence="2" id="KW-0812">Transmembrane</keyword>
<evidence type="ECO:0000256" key="2">
    <source>
        <dbReference type="SAM" id="Phobius"/>
    </source>
</evidence>
<dbReference type="EMBL" id="JBBKZS010000006">
    <property type="protein sequence ID" value="MEJ8856101.1"/>
    <property type="molecule type" value="Genomic_DNA"/>
</dbReference>
<dbReference type="RefSeq" id="WP_340336177.1">
    <property type="nucleotide sequence ID" value="NZ_JBBKZS010000006.1"/>
</dbReference>
<keyword evidence="2" id="KW-0472">Membrane</keyword>
<protein>
    <recommendedName>
        <fullName evidence="5">DUF4760 domain-containing protein</fullName>
    </recommendedName>
</protein>
<proteinExistence type="predicted"/>
<evidence type="ECO:0000313" key="4">
    <source>
        <dbReference type="Proteomes" id="UP001367030"/>
    </source>
</evidence>
<feature type="transmembrane region" description="Helical" evidence="2">
    <location>
        <begin position="6"/>
        <end position="28"/>
    </location>
</feature>
<sequence length="184" mass="20457">MSWNEIFLALGGVAGVAAGLTLFAKLVAEKSADAALRRFEHTLKLAEENHRAALTLATTVDTELRTQRRAAYILLWSLTGKLPQWPRNDELQYSDLRKLSEDLRDWYFQTGGIYLSESARKVYGNAQERIHAVLAEGRTGAVGKAHYETLRKACSALRTELTEDLASRRESPALPTSGLATPER</sequence>
<accession>A0ABU8X910</accession>
<evidence type="ECO:0000256" key="1">
    <source>
        <dbReference type="SAM" id="MobiDB-lite"/>
    </source>
</evidence>
<evidence type="ECO:0008006" key="5">
    <source>
        <dbReference type="Google" id="ProtNLM"/>
    </source>
</evidence>
<comment type="caution">
    <text evidence="3">The sequence shown here is derived from an EMBL/GenBank/DDBJ whole genome shotgun (WGS) entry which is preliminary data.</text>
</comment>
<organism evidence="3 4">
    <name type="scientific">Variovorax robiniae</name>
    <dbReference type="NCBI Taxonomy" id="1836199"/>
    <lineage>
        <taxon>Bacteria</taxon>
        <taxon>Pseudomonadati</taxon>
        <taxon>Pseudomonadota</taxon>
        <taxon>Betaproteobacteria</taxon>
        <taxon>Burkholderiales</taxon>
        <taxon>Comamonadaceae</taxon>
        <taxon>Variovorax</taxon>
    </lineage>
</organism>
<reference evidence="3 4" key="1">
    <citation type="submission" date="2024-03" db="EMBL/GenBank/DDBJ databases">
        <title>Novel species of the genus Variovorax.</title>
        <authorList>
            <person name="Liu Q."/>
            <person name="Xin Y.-H."/>
        </authorList>
    </citation>
    <scope>NUCLEOTIDE SEQUENCE [LARGE SCALE GENOMIC DNA]</scope>
    <source>
        <strain evidence="3 4">KACC 18901</strain>
    </source>
</reference>
<name>A0ABU8X910_9BURK</name>
<gene>
    <name evidence="3" type="ORF">WKW79_16090</name>
</gene>
<feature type="region of interest" description="Disordered" evidence="1">
    <location>
        <begin position="165"/>
        <end position="184"/>
    </location>
</feature>
<evidence type="ECO:0000313" key="3">
    <source>
        <dbReference type="EMBL" id="MEJ8856101.1"/>
    </source>
</evidence>